<name>A0A2S6ZAM3_9XANT</name>
<protein>
    <submittedName>
        <fullName evidence="2">Uncharacterized protein</fullName>
    </submittedName>
</protein>
<organism evidence="2 3">
    <name type="scientific">Xanthomonas theicola</name>
    <dbReference type="NCBI Taxonomy" id="56464"/>
    <lineage>
        <taxon>Bacteria</taxon>
        <taxon>Pseudomonadati</taxon>
        <taxon>Pseudomonadota</taxon>
        <taxon>Gammaproteobacteria</taxon>
        <taxon>Lysobacterales</taxon>
        <taxon>Lysobacteraceae</taxon>
        <taxon>Xanthomonas</taxon>
    </lineage>
</organism>
<comment type="caution">
    <text evidence="2">The sequence shown here is derived from an EMBL/GenBank/DDBJ whole genome shotgun (WGS) entry which is preliminary data.</text>
</comment>
<evidence type="ECO:0000313" key="2">
    <source>
        <dbReference type="EMBL" id="PPT79655.1"/>
    </source>
</evidence>
<feature type="region of interest" description="Disordered" evidence="1">
    <location>
        <begin position="1"/>
        <end position="41"/>
    </location>
</feature>
<reference evidence="2 3" key="1">
    <citation type="submission" date="2016-08" db="EMBL/GenBank/DDBJ databases">
        <title>Evolution of the type three secretion system and type three effector repertoires in Xanthomonas.</title>
        <authorList>
            <person name="Merda D."/>
            <person name="Briand M."/>
            <person name="Bosis E."/>
            <person name="Rousseau C."/>
            <person name="Portier P."/>
            <person name="Jacques M.-A."/>
            <person name="Fischer-Le Saux M."/>
        </authorList>
    </citation>
    <scope>NUCLEOTIDE SEQUENCE [LARGE SCALE GENOMIC DNA]</scope>
    <source>
        <strain evidence="2 3">CFBP 4691</strain>
    </source>
</reference>
<keyword evidence="3" id="KW-1185">Reference proteome</keyword>
<dbReference type="AlphaFoldDB" id="A0A2S6ZAM3"/>
<sequence>MPEGVHRRPNPAGFQPAREPGCSREGGLPPVPQPPQPWLGHGLAQLLRGHCGFAALPRRHRLARRTGREPRRAIAPAALHAAHRGPMRRPLPQAHAQWLAQPHGVPADAGAWYRAMAPRWPAAAAA</sequence>
<gene>
    <name evidence="2" type="ORF">XthCFBP4691_18660</name>
</gene>
<proteinExistence type="predicted"/>
<dbReference type="Proteomes" id="UP000239898">
    <property type="component" value="Unassembled WGS sequence"/>
</dbReference>
<evidence type="ECO:0000313" key="3">
    <source>
        <dbReference type="Proteomes" id="UP000239898"/>
    </source>
</evidence>
<accession>A0A2S6ZAM3</accession>
<evidence type="ECO:0000256" key="1">
    <source>
        <dbReference type="SAM" id="MobiDB-lite"/>
    </source>
</evidence>
<dbReference type="EMBL" id="MIGX01000159">
    <property type="protein sequence ID" value="PPT79655.1"/>
    <property type="molecule type" value="Genomic_DNA"/>
</dbReference>